<keyword evidence="1" id="KW-1133">Transmembrane helix</keyword>
<dbReference type="Gene3D" id="1.20.120.1220">
    <property type="match status" value="1"/>
</dbReference>
<evidence type="ECO:0000313" key="3">
    <source>
        <dbReference type="Proteomes" id="UP000184390"/>
    </source>
</evidence>
<dbReference type="PANTHER" id="PTHR30487:SF0">
    <property type="entry name" value="PREPILIN LEADER PEPTIDASE_N-METHYLTRANSFERASE-RELATED"/>
    <property type="match status" value="1"/>
</dbReference>
<feature type="transmembrane region" description="Helical" evidence="1">
    <location>
        <begin position="96"/>
        <end position="113"/>
    </location>
</feature>
<keyword evidence="1" id="KW-0472">Membrane</keyword>
<feature type="transmembrane region" description="Helical" evidence="1">
    <location>
        <begin position="18"/>
        <end position="38"/>
    </location>
</feature>
<dbReference type="InterPro" id="IPR050882">
    <property type="entry name" value="Prepilin_peptidase/N-MTase"/>
</dbReference>
<feature type="transmembrane region" description="Helical" evidence="1">
    <location>
        <begin position="58"/>
        <end position="84"/>
    </location>
</feature>
<organism evidence="2 3">
    <name type="scientific">Actinomyces denticolens</name>
    <dbReference type="NCBI Taxonomy" id="52767"/>
    <lineage>
        <taxon>Bacteria</taxon>
        <taxon>Bacillati</taxon>
        <taxon>Actinomycetota</taxon>
        <taxon>Actinomycetes</taxon>
        <taxon>Actinomycetales</taxon>
        <taxon>Actinomycetaceae</taxon>
        <taxon>Actinomyces</taxon>
    </lineage>
</organism>
<sequence length="114" mass="11636">MLCGGGAIAMTPALAHNALRAVLCALGAGAISLLAALMRTGLGLGDVKLCAVIGLWLGWYGAMMPVLGLWIGIMAGGIGALALLTLRRAGRKDPMAYGPYLILGSFMAWPLAVL</sequence>
<gene>
    <name evidence="2" type="ORF">SAMN05216246_102220</name>
</gene>
<proteinExistence type="predicted"/>
<keyword evidence="1" id="KW-0812">Transmembrane</keyword>
<dbReference type="PANTHER" id="PTHR30487">
    <property type="entry name" value="TYPE 4 PREPILIN-LIKE PROTEINS LEADER PEPTIDE-PROCESSING ENZYME"/>
    <property type="match status" value="1"/>
</dbReference>
<dbReference type="EMBL" id="FQYL01000002">
    <property type="protein sequence ID" value="SHI47821.1"/>
    <property type="molecule type" value="Genomic_DNA"/>
</dbReference>
<name>A0ABY1I231_9ACTO</name>
<reference evidence="2 3" key="1">
    <citation type="submission" date="2016-11" db="EMBL/GenBank/DDBJ databases">
        <authorList>
            <person name="Varghese N."/>
            <person name="Submissions S."/>
        </authorList>
    </citation>
    <scope>NUCLEOTIDE SEQUENCE [LARGE SCALE GENOMIC DNA]</scope>
    <source>
        <strain evidence="2 3">PA</strain>
    </source>
</reference>
<accession>A0ABY1I231</accession>
<protein>
    <submittedName>
        <fullName evidence="2">Leader peptidase (Prepilin peptidase) / N-methyltransferase</fullName>
    </submittedName>
</protein>
<dbReference type="Proteomes" id="UP000184390">
    <property type="component" value="Unassembled WGS sequence"/>
</dbReference>
<evidence type="ECO:0000313" key="2">
    <source>
        <dbReference type="EMBL" id="SHI47821.1"/>
    </source>
</evidence>
<comment type="caution">
    <text evidence="2">The sequence shown here is derived from an EMBL/GenBank/DDBJ whole genome shotgun (WGS) entry which is preliminary data.</text>
</comment>
<evidence type="ECO:0000256" key="1">
    <source>
        <dbReference type="SAM" id="Phobius"/>
    </source>
</evidence>
<keyword evidence="3" id="KW-1185">Reference proteome</keyword>